<dbReference type="InterPro" id="IPR050813">
    <property type="entry name" value="Sigma-70_Factor"/>
</dbReference>
<comment type="similarity">
    <text evidence="1 7">Belongs to the sigma-70 factor family.</text>
</comment>
<dbReference type="PROSITE" id="PS00715">
    <property type="entry name" value="SIGMA70_1"/>
    <property type="match status" value="1"/>
</dbReference>
<dbReference type="InterPro" id="IPR000943">
    <property type="entry name" value="RNA_pol_sigma70"/>
</dbReference>
<dbReference type="InterPro" id="IPR013324">
    <property type="entry name" value="RNA_pol_sigma_r3/r4-like"/>
</dbReference>
<comment type="caution">
    <text evidence="9">The sequence shown here is derived from an EMBL/GenBank/DDBJ whole genome shotgun (WGS) entry which is preliminary data.</text>
</comment>
<feature type="domain" description="HTH cro/C1-type" evidence="8">
    <location>
        <begin position="174"/>
        <end position="195"/>
    </location>
</feature>
<keyword evidence="6 7" id="KW-0804">Transcription</keyword>
<sequence>MKSFPQPLTASEEREYMQRYTEGDLEAKHILIERNLRLVAHIVKKYQTCEEETEDLLSIGTIGLIKAVVTFNPEKCVRLGTYAARCIENEILMYLRAKKKSSREISLYEPIGTDREGNEIQLFDIIETEEEDAHQKAELSEDIRLLYQKVESELSPRERLVLKMRYGLYNEEEYTQREIAGQLGISRSYVSRIEKSAIEKLRREM</sequence>
<dbReference type="SUPFAM" id="SSF88946">
    <property type="entry name" value="Sigma2 domain of RNA polymerase sigma factors"/>
    <property type="match status" value="1"/>
</dbReference>
<gene>
    <name evidence="9" type="primary">sigK</name>
    <name evidence="9" type="ORF">H6A13_03040</name>
</gene>
<dbReference type="InterPro" id="IPR036388">
    <property type="entry name" value="WH-like_DNA-bd_sf"/>
</dbReference>
<evidence type="ECO:0000259" key="8">
    <source>
        <dbReference type="PROSITE" id="PS50943"/>
    </source>
</evidence>
<accession>A0A938X312</accession>
<dbReference type="AlphaFoldDB" id="A0A938X312"/>
<dbReference type="PANTHER" id="PTHR30376">
    <property type="entry name" value="SIGMA FACTOR RPOH HEAT SHOCK RELATED"/>
    <property type="match status" value="1"/>
</dbReference>
<dbReference type="Gene3D" id="1.10.10.10">
    <property type="entry name" value="Winged helix-like DNA-binding domain superfamily/Winged helix DNA-binding domain"/>
    <property type="match status" value="1"/>
</dbReference>
<evidence type="ECO:0000313" key="10">
    <source>
        <dbReference type="Proteomes" id="UP000713880"/>
    </source>
</evidence>
<dbReference type="Pfam" id="PF04545">
    <property type="entry name" value="Sigma70_r4"/>
    <property type="match status" value="1"/>
</dbReference>
<evidence type="ECO:0000256" key="7">
    <source>
        <dbReference type="RuleBase" id="RU362124"/>
    </source>
</evidence>
<reference evidence="9" key="2">
    <citation type="journal article" date="2021" name="Sci. Rep.">
        <title>The distribution of antibiotic resistance genes in chicken gut microbiota commensals.</title>
        <authorList>
            <person name="Juricova H."/>
            <person name="Matiasovicova J."/>
            <person name="Kubasova T."/>
            <person name="Cejkova D."/>
            <person name="Rychlik I."/>
        </authorList>
    </citation>
    <scope>NUCLEOTIDE SEQUENCE</scope>
    <source>
        <strain evidence="9">An420c</strain>
    </source>
</reference>
<dbReference type="PANTHER" id="PTHR30376:SF3">
    <property type="entry name" value="RNA POLYMERASE SIGMA FACTOR RPOH"/>
    <property type="match status" value="1"/>
</dbReference>
<evidence type="ECO:0000256" key="4">
    <source>
        <dbReference type="ARBA" id="ARBA00023082"/>
    </source>
</evidence>
<dbReference type="EMBL" id="JACJLV010000006">
    <property type="protein sequence ID" value="MBM6826083.1"/>
    <property type="molecule type" value="Genomic_DNA"/>
</dbReference>
<dbReference type="GO" id="GO:0030435">
    <property type="term" value="P:sporulation resulting in formation of a cellular spore"/>
    <property type="evidence" value="ECO:0007669"/>
    <property type="project" value="UniProtKB-KW"/>
</dbReference>
<reference evidence="9" key="1">
    <citation type="submission" date="2020-08" db="EMBL/GenBank/DDBJ databases">
        <authorList>
            <person name="Cejkova D."/>
            <person name="Kubasova T."/>
            <person name="Jahodarova E."/>
            <person name="Rychlik I."/>
        </authorList>
    </citation>
    <scope>NUCLEOTIDE SEQUENCE</scope>
    <source>
        <strain evidence="9">An420c</strain>
    </source>
</reference>
<dbReference type="Gene3D" id="1.20.120.1810">
    <property type="match status" value="1"/>
</dbReference>
<organism evidence="9 10">
    <name type="scientific">Mordavella massiliensis</name>
    <dbReference type="NCBI Taxonomy" id="1871024"/>
    <lineage>
        <taxon>Bacteria</taxon>
        <taxon>Bacillati</taxon>
        <taxon>Bacillota</taxon>
        <taxon>Clostridia</taxon>
        <taxon>Eubacteriales</taxon>
        <taxon>Clostridiaceae</taxon>
        <taxon>Mordavella</taxon>
    </lineage>
</organism>
<dbReference type="NCBIfam" id="TIGR02937">
    <property type="entry name" value="sigma70-ECF"/>
    <property type="match status" value="1"/>
</dbReference>
<dbReference type="InterPro" id="IPR007627">
    <property type="entry name" value="RNA_pol_sigma70_r2"/>
</dbReference>
<dbReference type="InterPro" id="IPR001387">
    <property type="entry name" value="Cro/C1-type_HTH"/>
</dbReference>
<evidence type="ECO:0000313" key="9">
    <source>
        <dbReference type="EMBL" id="MBM6826083.1"/>
    </source>
</evidence>
<evidence type="ECO:0000256" key="5">
    <source>
        <dbReference type="ARBA" id="ARBA00023125"/>
    </source>
</evidence>
<dbReference type="PROSITE" id="PS00716">
    <property type="entry name" value="SIGMA70_2"/>
    <property type="match status" value="1"/>
</dbReference>
<dbReference type="InterPro" id="IPR014284">
    <property type="entry name" value="RNA_pol_sigma-70_dom"/>
</dbReference>
<dbReference type="NCBIfam" id="NF004471">
    <property type="entry name" value="PRK05803.1"/>
    <property type="match status" value="1"/>
</dbReference>
<dbReference type="PROSITE" id="PS50943">
    <property type="entry name" value="HTH_CROC1"/>
    <property type="match status" value="1"/>
</dbReference>
<evidence type="ECO:0000256" key="1">
    <source>
        <dbReference type="ARBA" id="ARBA00007788"/>
    </source>
</evidence>
<keyword evidence="2" id="KW-0749">Sporulation</keyword>
<protein>
    <recommendedName>
        <fullName evidence="7">RNA polymerase sigma factor</fullName>
    </recommendedName>
</protein>
<dbReference type="SUPFAM" id="SSF88659">
    <property type="entry name" value="Sigma3 and sigma4 domains of RNA polymerase sigma factors"/>
    <property type="match status" value="1"/>
</dbReference>
<dbReference type="InterPro" id="IPR007630">
    <property type="entry name" value="RNA_pol_sigma70_r4"/>
</dbReference>
<dbReference type="PRINTS" id="PR00046">
    <property type="entry name" value="SIGMA70FCT"/>
</dbReference>
<evidence type="ECO:0000256" key="2">
    <source>
        <dbReference type="ARBA" id="ARBA00022969"/>
    </source>
</evidence>
<dbReference type="GO" id="GO:0016987">
    <property type="term" value="F:sigma factor activity"/>
    <property type="evidence" value="ECO:0007669"/>
    <property type="project" value="UniProtKB-KW"/>
</dbReference>
<proteinExistence type="inferred from homology"/>
<dbReference type="GO" id="GO:0003677">
    <property type="term" value="F:DNA binding"/>
    <property type="evidence" value="ECO:0007669"/>
    <property type="project" value="UniProtKB-KW"/>
</dbReference>
<dbReference type="PIRSF" id="PIRSF000770">
    <property type="entry name" value="RNA_pol_sigma-SigE/K"/>
    <property type="match status" value="1"/>
</dbReference>
<comment type="function">
    <text evidence="7">Sigma factors are initiation factors that promote the attachment of RNA polymerase to specific initiation sites and are then released.</text>
</comment>
<dbReference type="Pfam" id="PF04542">
    <property type="entry name" value="Sigma70_r2"/>
    <property type="match status" value="1"/>
</dbReference>
<keyword evidence="5 7" id="KW-0238">DNA-binding</keyword>
<dbReference type="Proteomes" id="UP000713880">
    <property type="component" value="Unassembled WGS sequence"/>
</dbReference>
<keyword evidence="3 7" id="KW-0805">Transcription regulation</keyword>
<name>A0A938X312_9CLOT</name>
<evidence type="ECO:0000256" key="6">
    <source>
        <dbReference type="ARBA" id="ARBA00023163"/>
    </source>
</evidence>
<dbReference type="CDD" id="cd06171">
    <property type="entry name" value="Sigma70_r4"/>
    <property type="match status" value="1"/>
</dbReference>
<dbReference type="InterPro" id="IPR013325">
    <property type="entry name" value="RNA_pol_sigma_r2"/>
</dbReference>
<keyword evidence="10" id="KW-1185">Reference proteome</keyword>
<dbReference type="GO" id="GO:0006352">
    <property type="term" value="P:DNA-templated transcription initiation"/>
    <property type="evidence" value="ECO:0007669"/>
    <property type="project" value="InterPro"/>
</dbReference>
<keyword evidence="4 7" id="KW-0731">Sigma factor</keyword>
<evidence type="ECO:0000256" key="3">
    <source>
        <dbReference type="ARBA" id="ARBA00023015"/>
    </source>
</evidence>